<dbReference type="InterPro" id="IPR029045">
    <property type="entry name" value="ClpP/crotonase-like_dom_sf"/>
</dbReference>
<dbReference type="GO" id="GO:0006508">
    <property type="term" value="P:proteolysis"/>
    <property type="evidence" value="ECO:0007669"/>
    <property type="project" value="UniProtKB-KW"/>
</dbReference>
<dbReference type="PROSITE" id="PS00067">
    <property type="entry name" value="3HCDH"/>
    <property type="match status" value="1"/>
</dbReference>
<dbReference type="SUPFAM" id="SSF53098">
    <property type="entry name" value="Ribonuclease H-like"/>
    <property type="match status" value="1"/>
</dbReference>
<dbReference type="GO" id="GO:0016829">
    <property type="term" value="F:lyase activity"/>
    <property type="evidence" value="ECO:0007669"/>
    <property type="project" value="UniProtKB-KW"/>
</dbReference>
<dbReference type="SUPFAM" id="SSF48179">
    <property type="entry name" value="6-phosphogluconate dehydrogenase C-terminal domain-like"/>
    <property type="match status" value="1"/>
</dbReference>
<dbReference type="InterPro" id="IPR036397">
    <property type="entry name" value="RNaseH_sf"/>
</dbReference>
<dbReference type="GO" id="GO:0003676">
    <property type="term" value="F:nucleic acid binding"/>
    <property type="evidence" value="ECO:0007669"/>
    <property type="project" value="InterPro"/>
</dbReference>
<dbReference type="PANTHER" id="PTHR23309">
    <property type="entry name" value="3-HYDROXYACYL-COA DEHYROGENASE"/>
    <property type="match status" value="1"/>
</dbReference>
<dbReference type="InterPro" id="IPR038765">
    <property type="entry name" value="Papain-like_cys_pep_sf"/>
</dbReference>
<evidence type="ECO:0000256" key="5">
    <source>
        <dbReference type="ARBA" id="ARBA00023235"/>
    </source>
</evidence>
<dbReference type="InterPro" id="IPR008927">
    <property type="entry name" value="6-PGluconate_DH-like_C_sf"/>
</dbReference>
<evidence type="ECO:0000259" key="10">
    <source>
        <dbReference type="PROSITE" id="PS50994"/>
    </source>
</evidence>
<dbReference type="Proteomes" id="UP000436088">
    <property type="component" value="Unassembled WGS sequence"/>
</dbReference>
<evidence type="ECO:0000259" key="9">
    <source>
        <dbReference type="PROSITE" id="PS50600"/>
    </source>
</evidence>
<comment type="caution">
    <text evidence="11">The sequence shown here is derived from an EMBL/GenBank/DDBJ whole genome shotgun (WGS) entry which is preliminary data.</text>
</comment>
<sequence length="2396" mass="266528">MVIEGKGGGFDINAFKNQSGDTSGEPNASIDLVVNIIEDLSSMAASDNFILSSHIKMFTNKKINVLLDEVNFLLWKQQVLLTVRSHRLERLLTGAMKPPSEFLTAEDGSLVSNEAYEDFIAQDSALASWLLSTISPHLLSQFVGAETASEVWNTLLQIFATRSSTTVINLHCKLQSLKKGEDSMRAYLARVKETCDALVSCGSDVSTVGHIASILKGLPKEYQPFMAVITTSGDSISLEKVSTILIDAETQLAGFSTQEELAMASSHTARGLGAVKTSYNSYGHRSQHYSYYGGRTGGRGGRGRGRTQLHFQLCGKPGHLVDSQLTSENSPQAYSSVGSTQEQWVLDSGATHHVTPNSGCCVRDVNTKEVLLRGHVEGGLYVFSDEQWSGACGNALTNSIVAVDEFTLWHRRLGHATYNTIANFGVTIKAVQSDWGGEYRSLSSVLIKDGISHRVACPHTTEQNGVVERKHRHIVELALVLLAQATIPLQYWYYVVVSAVYLINRLPTNVLDGVSPLEKLWGRKPDYRFMRIFGGTASRITPKVAASKSSAIEIITDVGKLSATSNIEPRDVGTEVAGGASLNIEECSNPSLSVGSHVATTNDVVVESCELGGPSSGEPRAQSFVELSEQGGEGTVVSCHPMMTRSKHGIYKPKVYSVAYATMEPANSLVPLPEGRSAVGCKWLFKLKKNPNGSIDRYKGRLVAKGYSQFPGHNFTETFSPVVKFTTVNVVLALAVTKGWQLRQIDVNNAFLHGELSEDVYMQQSPEFKQRTVDGVSLVCKLQKALYGLSYVYMLVYVDDIIITGESNEQIEDIVKLLGAEFALKDLGELNYFLGIEVRRVGETLVLSQRKFIMELLMKTNMHNAGVTSTSMLVTSRLTQDDAGDLLADAYEYRIIVGALLYACHTRPDISFSVKKVAQYMHAPRRGHLVAVNRILRYLVGTLNHGLVITPSVVGLHVVAFADANWAGNIDDRKFVSGNCVFVGENLVMWSSKKQKVVSRSTMEAEYRSVADVTVETTWISTLLTDMGIVQSKTPVIWCDNNSAVAVTANPVYHAKTKHVELDVHFVREKVVAQQIVVNYVPGSHQVADSLTKPLSTAYCSVMMYCKKPVVAAVEGLALGGGLELTMACLPCPNCCSKNSIRFPELTLGVIPGLGGTQRLLRLVGVSKAVEMMLFSKPVLSDEGMSLGLVDDIAPSEELVRASRLFALEIADRRKPWEASVSKEIVKSNTTKALTYLFFSQRSTAKVPNITDIGLKPKHVKKVGIIVGGIMGSGIAASLILGNIIVYLKEISSEYLLKGIKSVEVIEDVPLKQGIFSNLEVVCSSCCILASNTSTIDLNVIGEKTNSQDRIIGAHFFSPAHIMPLLEIIRTEKTSPQVILDLLTVGKIIKKVPIVVRNCTGFAVNRTFFPYMQAPQLLVHLGVDLLGIDRAIRNFGKSNGKGFYFHKKGSKPVPDPSVLPIVDESRKLMNIMPGGKPISVADEEITEMVLFPAVNEACRVLDEGVLARASDLDVSSVLGMSFPSYRRCSFYYQSLLNMPENELAASLQNYHFRFNGLLLRKLLFGCSGGIMFCADTVGSNHIYSSLKKWSEIYGSFFKPSRYLEERPLKGMPLKFFSASLTLRNKVSLATTIASKLSPAQRKLFEETCFWPWLKVQHPGGDANLTHLWLQTMTSYLPDSIQRGRYTRHITRPSWLSRVFPDESIEKPNLHVDDMKKLFNKKDDFTRMNDVDVVRVCLLLLLYAGFLGREARQPIPQELILLVEDLNAWNLFPWDSYIWKATWTKLSSAFDDRKSLRGDGSKYTLSGFVWAFKIWIFEAFPAMKTYAIKLQMIFPGLFPGRGNEANIPLMRLTPTEAELATDWWQASQRFLDGTNDEQPPLPPLREPSPHPEPSPDRPDYTPLQREPSPIPSHHRASSPPSPHDRRPAKMPRLLSPCSPPPRDESRELRDEVNALREEIGTLRDNDGAWRVEVSTLRGEVAALREMVVSLQNEFHTLSNERTDKVDALRRVFLARQSSRIRRHARAIKSPYTPIVRRHRKKKPDSHVIPQESTPIVEEAPIIPRESPPTVQEATVIVEEVPPTIQEPDSHGVICRILEKPSDVPDMMDSSWLSYELPASTIPVSEVERKQLPDTILDNTLWAKIAVDFYLHERSQGCFTDICKLNDDIYLLLDRSWWGVLLGVEDNGYFDGGHIDAWVSRLLIIRKLKENKRNTRYTIMPTSFNAVHLKNQRDESFALGNGQAKLYPAWWEVDKVFIPILERNHWLLVELQIPSLKAIVYDSMINYISLADLRDIIKGWSSYLDKFLDAINYWTRSGNKKPKKLNITVSRDETAPQQTKGPRGDCGPLVCLVLNRLITGSIKYLPPTDINRAAVGLWFRHYMARSIYTRRCLPASAL</sequence>
<dbReference type="Gene3D" id="3.40.395.10">
    <property type="entry name" value="Adenoviral Proteinase, Chain A"/>
    <property type="match status" value="1"/>
</dbReference>
<dbReference type="InterPro" id="IPR006176">
    <property type="entry name" value="3-OHacyl-CoA_DH_NAD-bd"/>
</dbReference>
<keyword evidence="7" id="KW-0511">Multifunctional enzyme</keyword>
<dbReference type="Pfam" id="PF14223">
    <property type="entry name" value="Retrotran_gag_2"/>
    <property type="match status" value="1"/>
</dbReference>
<dbReference type="InterPro" id="IPR001753">
    <property type="entry name" value="Enoyl-CoA_hydra/iso"/>
</dbReference>
<dbReference type="SUPFAM" id="SSF54001">
    <property type="entry name" value="Cysteine proteinases"/>
    <property type="match status" value="1"/>
</dbReference>
<dbReference type="InterPro" id="IPR043502">
    <property type="entry name" value="DNA/RNA_pol_sf"/>
</dbReference>
<dbReference type="InterPro" id="IPR006180">
    <property type="entry name" value="3-OHacyl-CoA_DH_CS"/>
</dbReference>
<dbReference type="GO" id="GO:0005777">
    <property type="term" value="C:peroxisome"/>
    <property type="evidence" value="ECO:0007669"/>
    <property type="project" value="TreeGrafter"/>
</dbReference>
<dbReference type="GO" id="GO:0008234">
    <property type="term" value="F:cysteine-type peptidase activity"/>
    <property type="evidence" value="ECO:0007669"/>
    <property type="project" value="InterPro"/>
</dbReference>
<dbReference type="InterPro" id="IPR013103">
    <property type="entry name" value="RVT_2"/>
</dbReference>
<dbReference type="Gene3D" id="1.10.1040.50">
    <property type="match status" value="1"/>
</dbReference>
<proteinExistence type="inferred from homology"/>
<evidence type="ECO:0000313" key="12">
    <source>
        <dbReference type="Proteomes" id="UP000436088"/>
    </source>
</evidence>
<dbReference type="Gene3D" id="3.30.420.10">
    <property type="entry name" value="Ribonuclease H-like superfamily/Ribonuclease H"/>
    <property type="match status" value="1"/>
</dbReference>
<evidence type="ECO:0000256" key="4">
    <source>
        <dbReference type="ARBA" id="ARBA00022801"/>
    </source>
</evidence>
<dbReference type="InterPro" id="IPR001584">
    <property type="entry name" value="Integrase_cat-core"/>
</dbReference>
<dbReference type="PANTHER" id="PTHR23309:SF53">
    <property type="entry name" value="PEROXISOMAL FATTY ACID BETA-OXIDATION MULTIFUNCTIONAL PROTEIN AIM1"/>
    <property type="match status" value="1"/>
</dbReference>
<evidence type="ECO:0000256" key="1">
    <source>
        <dbReference type="ARBA" id="ARBA00005234"/>
    </source>
</evidence>
<dbReference type="CDD" id="cd06558">
    <property type="entry name" value="crotonase-like"/>
    <property type="match status" value="1"/>
</dbReference>
<evidence type="ECO:0000256" key="8">
    <source>
        <dbReference type="SAM" id="MobiDB-lite"/>
    </source>
</evidence>
<evidence type="ECO:0000256" key="7">
    <source>
        <dbReference type="ARBA" id="ARBA00023268"/>
    </source>
</evidence>
<dbReference type="InterPro" id="IPR012337">
    <property type="entry name" value="RNaseH-like_sf"/>
</dbReference>
<evidence type="ECO:0000256" key="3">
    <source>
        <dbReference type="ARBA" id="ARBA00022670"/>
    </source>
</evidence>
<keyword evidence="12" id="KW-1185">Reference proteome</keyword>
<dbReference type="Pfam" id="PF02902">
    <property type="entry name" value="Peptidase_C48"/>
    <property type="match status" value="1"/>
</dbReference>
<dbReference type="Pfam" id="PF02737">
    <property type="entry name" value="3HCDH_N"/>
    <property type="match status" value="1"/>
</dbReference>
<accession>A0A6A3CSH6</accession>
<keyword evidence="4" id="KW-0378">Hydrolase</keyword>
<dbReference type="GO" id="GO:0070403">
    <property type="term" value="F:NAD+ binding"/>
    <property type="evidence" value="ECO:0007669"/>
    <property type="project" value="InterPro"/>
</dbReference>
<reference evidence="11" key="1">
    <citation type="submission" date="2019-09" db="EMBL/GenBank/DDBJ databases">
        <title>Draft genome information of white flower Hibiscus syriacus.</title>
        <authorList>
            <person name="Kim Y.-M."/>
        </authorList>
    </citation>
    <scope>NUCLEOTIDE SEQUENCE [LARGE SCALE GENOMIC DNA]</scope>
    <source>
        <strain evidence="11">YM2019G1</strain>
    </source>
</reference>
<dbReference type="CDD" id="cd09272">
    <property type="entry name" value="RNase_HI_RT_Ty1"/>
    <property type="match status" value="1"/>
</dbReference>
<evidence type="ECO:0000256" key="2">
    <source>
        <dbReference type="ARBA" id="ARBA00007005"/>
    </source>
</evidence>
<feature type="compositionally biased region" description="Basic and acidic residues" evidence="8">
    <location>
        <begin position="1886"/>
        <end position="1898"/>
    </location>
</feature>
<dbReference type="Gene3D" id="3.40.50.720">
    <property type="entry name" value="NAD(P)-binding Rossmann-like Domain"/>
    <property type="match status" value="1"/>
</dbReference>
<organism evidence="11 12">
    <name type="scientific">Hibiscus syriacus</name>
    <name type="common">Rose of Sharon</name>
    <dbReference type="NCBI Taxonomy" id="106335"/>
    <lineage>
        <taxon>Eukaryota</taxon>
        <taxon>Viridiplantae</taxon>
        <taxon>Streptophyta</taxon>
        <taxon>Embryophyta</taxon>
        <taxon>Tracheophyta</taxon>
        <taxon>Spermatophyta</taxon>
        <taxon>Magnoliopsida</taxon>
        <taxon>eudicotyledons</taxon>
        <taxon>Gunneridae</taxon>
        <taxon>Pentapetalae</taxon>
        <taxon>rosids</taxon>
        <taxon>malvids</taxon>
        <taxon>Malvales</taxon>
        <taxon>Malvaceae</taxon>
        <taxon>Malvoideae</taxon>
        <taxon>Hibiscus</taxon>
    </lineage>
</organism>
<dbReference type="Pfam" id="PF00378">
    <property type="entry name" value="ECH_1"/>
    <property type="match status" value="1"/>
</dbReference>
<protein>
    <recommendedName>
        <fullName evidence="13">3-hydroxyacyl-CoA dehydrogenase</fullName>
    </recommendedName>
</protein>
<feature type="domain" description="Ubiquitin-like protease family profile" evidence="9">
    <location>
        <begin position="2160"/>
        <end position="2355"/>
    </location>
</feature>
<dbReference type="GO" id="GO:0003857">
    <property type="term" value="F:(3S)-3-hydroxyacyl-CoA dehydrogenase (NAD+) activity"/>
    <property type="evidence" value="ECO:0007669"/>
    <property type="project" value="TreeGrafter"/>
</dbReference>
<dbReference type="GO" id="GO:0016853">
    <property type="term" value="F:isomerase activity"/>
    <property type="evidence" value="ECO:0007669"/>
    <property type="project" value="UniProtKB-KW"/>
</dbReference>
<evidence type="ECO:0000256" key="6">
    <source>
        <dbReference type="ARBA" id="ARBA00023239"/>
    </source>
</evidence>
<dbReference type="PROSITE" id="PS50994">
    <property type="entry name" value="INTEGRASE"/>
    <property type="match status" value="1"/>
</dbReference>
<dbReference type="GO" id="GO:0006635">
    <property type="term" value="P:fatty acid beta-oxidation"/>
    <property type="evidence" value="ECO:0007669"/>
    <property type="project" value="TreeGrafter"/>
</dbReference>
<comment type="similarity">
    <text evidence="2">In the central section; belongs to the 3-hydroxyacyl-CoA dehydrogenase family.</text>
</comment>
<dbReference type="PROSITE" id="PS50600">
    <property type="entry name" value="ULP_PROTEASE"/>
    <property type="match status" value="1"/>
</dbReference>
<dbReference type="SUPFAM" id="SSF52096">
    <property type="entry name" value="ClpP/crotonase"/>
    <property type="match status" value="1"/>
</dbReference>
<feature type="region of interest" description="Disordered" evidence="8">
    <location>
        <begin position="1871"/>
        <end position="1948"/>
    </location>
</feature>
<dbReference type="InterPro" id="IPR036291">
    <property type="entry name" value="NAD(P)-bd_dom_sf"/>
</dbReference>
<dbReference type="EMBL" id="VEPZ02000174">
    <property type="protein sequence ID" value="KAE8731976.1"/>
    <property type="molecule type" value="Genomic_DNA"/>
</dbReference>
<dbReference type="Gene3D" id="3.90.226.10">
    <property type="entry name" value="2-enoyl-CoA Hydratase, Chain A, domain 1"/>
    <property type="match status" value="1"/>
</dbReference>
<dbReference type="SUPFAM" id="SSF51735">
    <property type="entry name" value="NAD(P)-binding Rossmann-fold domains"/>
    <property type="match status" value="1"/>
</dbReference>
<comment type="similarity">
    <text evidence="1">Belongs to the peptidase C48 family.</text>
</comment>
<keyword evidence="3" id="KW-0645">Protease</keyword>
<evidence type="ECO:0008006" key="13">
    <source>
        <dbReference type="Google" id="ProtNLM"/>
    </source>
</evidence>
<feature type="domain" description="Integrase catalytic" evidence="10">
    <location>
        <begin position="429"/>
        <end position="524"/>
    </location>
</feature>
<dbReference type="SUPFAM" id="SSF56672">
    <property type="entry name" value="DNA/RNA polymerases"/>
    <property type="match status" value="1"/>
</dbReference>
<keyword evidence="5" id="KW-0413">Isomerase</keyword>
<name>A0A6A3CSH6_HIBSY</name>
<keyword evidence="6" id="KW-0456">Lyase</keyword>
<gene>
    <name evidence="11" type="ORF">F3Y22_tig00002317pilonHSYRG00062</name>
</gene>
<dbReference type="GO" id="GO:0015074">
    <property type="term" value="P:DNA integration"/>
    <property type="evidence" value="ECO:0007669"/>
    <property type="project" value="InterPro"/>
</dbReference>
<dbReference type="InterPro" id="IPR003653">
    <property type="entry name" value="Peptidase_C48_C"/>
</dbReference>
<dbReference type="Pfam" id="PF07727">
    <property type="entry name" value="RVT_2"/>
    <property type="match status" value="2"/>
</dbReference>
<evidence type="ECO:0000313" key="11">
    <source>
        <dbReference type="EMBL" id="KAE8731976.1"/>
    </source>
</evidence>